<dbReference type="Proteomes" id="UP000299084">
    <property type="component" value="Unassembled WGS sequence"/>
</dbReference>
<organism evidence="1 2">
    <name type="scientific">Camelus dromedarius</name>
    <name type="common">Dromedary</name>
    <name type="synonym">Arabian camel</name>
    <dbReference type="NCBI Taxonomy" id="9838"/>
    <lineage>
        <taxon>Eukaryota</taxon>
        <taxon>Metazoa</taxon>
        <taxon>Chordata</taxon>
        <taxon>Craniata</taxon>
        <taxon>Vertebrata</taxon>
        <taxon>Euteleostomi</taxon>
        <taxon>Mammalia</taxon>
        <taxon>Eutheria</taxon>
        <taxon>Laurasiatheria</taxon>
        <taxon>Artiodactyla</taxon>
        <taxon>Tylopoda</taxon>
        <taxon>Camelidae</taxon>
        <taxon>Camelus</taxon>
    </lineage>
</organism>
<accession>A0A5N4DIM0</accession>
<gene>
    <name evidence="1" type="ORF">Cadr_000009700</name>
</gene>
<evidence type="ECO:0000313" key="1">
    <source>
        <dbReference type="EMBL" id="KAB1270937.1"/>
    </source>
</evidence>
<dbReference type="EMBL" id="JWIN03000011">
    <property type="protein sequence ID" value="KAB1270937.1"/>
    <property type="molecule type" value="Genomic_DNA"/>
</dbReference>
<keyword evidence="2" id="KW-1185">Reference proteome</keyword>
<proteinExistence type="predicted"/>
<protein>
    <submittedName>
        <fullName evidence="1">Uncharacterized protein</fullName>
    </submittedName>
</protein>
<comment type="caution">
    <text evidence="1">The sequence shown here is derived from an EMBL/GenBank/DDBJ whole genome shotgun (WGS) entry which is preliminary data.</text>
</comment>
<reference evidence="1 2" key="1">
    <citation type="journal article" date="2019" name="Mol. Ecol. Resour.">
        <title>Improving Illumina assemblies with Hi-C and long reads: an example with the North African dromedary.</title>
        <authorList>
            <person name="Elbers J.P."/>
            <person name="Rogers M.F."/>
            <person name="Perelman P.L."/>
            <person name="Proskuryakova A.A."/>
            <person name="Serdyukova N.A."/>
            <person name="Johnson W.E."/>
            <person name="Horin P."/>
            <person name="Corander J."/>
            <person name="Murphy D."/>
            <person name="Burger P.A."/>
        </authorList>
    </citation>
    <scope>NUCLEOTIDE SEQUENCE [LARGE SCALE GENOMIC DNA]</scope>
    <source>
        <strain evidence="1">Drom800</strain>
        <tissue evidence="1">Blood</tissue>
    </source>
</reference>
<dbReference type="AlphaFoldDB" id="A0A5N4DIM0"/>
<name>A0A5N4DIM0_CAMDR</name>
<evidence type="ECO:0000313" key="2">
    <source>
        <dbReference type="Proteomes" id="UP000299084"/>
    </source>
</evidence>
<sequence>MSALPAPAALSHPVETPFLPSSSPPFSVLLHLTLGPPFWTQLEKAGAGWGAGGFSHGFEGFCPASGLFTTAEAASRENEGPAVASVNLLTEPSDPSPAWKAAGEEAGRMSAFPILLLLPYWGCRADASGKELQALGEPVGLREPQGDWRQGSMEWADMPGTCLCLYPVQTAGFPGHPHRMK</sequence>